<evidence type="ECO:0000313" key="2">
    <source>
        <dbReference type="EMBL" id="OEV34760.1"/>
    </source>
</evidence>
<comment type="caution">
    <text evidence="2">The sequence shown here is derived from an EMBL/GenBank/DDBJ whole genome shotgun (WGS) entry which is preliminary data.</text>
</comment>
<accession>A0A1E7N228</accession>
<feature type="region of interest" description="Disordered" evidence="1">
    <location>
        <begin position="1"/>
        <end position="39"/>
    </location>
</feature>
<feature type="compositionally biased region" description="Polar residues" evidence="1">
    <location>
        <begin position="24"/>
        <end position="39"/>
    </location>
</feature>
<evidence type="ECO:0000256" key="1">
    <source>
        <dbReference type="SAM" id="MobiDB-lite"/>
    </source>
</evidence>
<sequence length="90" mass="9563">MARAMVCHRPERVPSASPDRVPATETSVHGNPATRTQTGSTVLKSTWVISPRLGTPGQWCSRMAAAPGAGSACQAIWPPRTDCTPRSRPP</sequence>
<gene>
    <name evidence="2" type="ORF">HS99_0009780</name>
</gene>
<protein>
    <submittedName>
        <fullName evidence="2">Uncharacterized protein</fullName>
    </submittedName>
</protein>
<dbReference type="Proteomes" id="UP000037395">
    <property type="component" value="Unassembled WGS sequence"/>
</dbReference>
<reference evidence="2" key="1">
    <citation type="submission" date="2016-08" db="EMBL/GenBank/DDBJ databases">
        <title>Sequencing, Assembly and Comparative Genomics of S. aureofaciens ATCC 10762.</title>
        <authorList>
            <person name="Gradnigo J.S."/>
            <person name="Johnson N."/>
            <person name="Somerville G.A."/>
        </authorList>
    </citation>
    <scope>NUCLEOTIDE SEQUENCE [LARGE SCALE GENOMIC DNA]</scope>
    <source>
        <strain evidence="2">ATCC 10762</strain>
    </source>
</reference>
<evidence type="ECO:0000313" key="3">
    <source>
        <dbReference type="Proteomes" id="UP000037395"/>
    </source>
</evidence>
<dbReference type="AlphaFoldDB" id="A0A1E7N228"/>
<organism evidence="2 3">
    <name type="scientific">Kitasatospora aureofaciens</name>
    <name type="common">Streptomyces aureofaciens</name>
    <dbReference type="NCBI Taxonomy" id="1894"/>
    <lineage>
        <taxon>Bacteria</taxon>
        <taxon>Bacillati</taxon>
        <taxon>Actinomycetota</taxon>
        <taxon>Actinomycetes</taxon>
        <taxon>Kitasatosporales</taxon>
        <taxon>Streptomycetaceae</taxon>
        <taxon>Kitasatospora</taxon>
    </lineage>
</organism>
<name>A0A1E7N228_KITAU</name>
<keyword evidence="3" id="KW-1185">Reference proteome</keyword>
<dbReference type="EMBL" id="JPRF03000043">
    <property type="protein sequence ID" value="OEV34760.1"/>
    <property type="molecule type" value="Genomic_DNA"/>
</dbReference>
<proteinExistence type="predicted"/>